<dbReference type="EC" id="5.1.1.1" evidence="4"/>
<keyword evidence="2 4" id="KW-0663">Pyridoxal phosphate</keyword>
<feature type="modified residue" description="N6-(pyridoxal phosphate)lysine" evidence="4 5">
    <location>
        <position position="38"/>
    </location>
</feature>
<organism evidence="8 9">
    <name type="scientific">Candidatus Fimihabitans intestinipullorum</name>
    <dbReference type="NCBI Taxonomy" id="2840820"/>
    <lineage>
        <taxon>Bacteria</taxon>
        <taxon>Bacillati</taxon>
        <taxon>Mycoplasmatota</taxon>
        <taxon>Mycoplasmatota incertae sedis</taxon>
        <taxon>Candidatus Fimihabitans</taxon>
    </lineage>
</organism>
<proteinExistence type="inferred from homology"/>
<dbReference type="InterPro" id="IPR029066">
    <property type="entry name" value="PLP-binding_barrel"/>
</dbReference>
<feature type="domain" description="Alanine racemase C-terminal" evidence="7">
    <location>
        <begin position="234"/>
        <end position="355"/>
    </location>
</feature>
<evidence type="ECO:0000259" key="7">
    <source>
        <dbReference type="SMART" id="SM01005"/>
    </source>
</evidence>
<dbReference type="Pfam" id="PF01168">
    <property type="entry name" value="Ala_racemase_N"/>
    <property type="match status" value="1"/>
</dbReference>
<reference evidence="8" key="2">
    <citation type="journal article" date="2021" name="PeerJ">
        <title>Extensive microbial diversity within the chicken gut microbiome revealed by metagenomics and culture.</title>
        <authorList>
            <person name="Gilroy R."/>
            <person name="Ravi A."/>
            <person name="Getino M."/>
            <person name="Pursley I."/>
            <person name="Horton D.L."/>
            <person name="Alikhan N.F."/>
            <person name="Baker D."/>
            <person name="Gharbi K."/>
            <person name="Hall N."/>
            <person name="Watson M."/>
            <person name="Adriaenssens E.M."/>
            <person name="Foster-Nyarko E."/>
            <person name="Jarju S."/>
            <person name="Secka A."/>
            <person name="Antonio M."/>
            <person name="Oren A."/>
            <person name="Chaudhuri R.R."/>
            <person name="La Ragione R."/>
            <person name="Hildebrand F."/>
            <person name="Pallen M.J."/>
        </authorList>
    </citation>
    <scope>NUCLEOTIDE SEQUENCE</scope>
    <source>
        <strain evidence="8">CHK197-8231</strain>
    </source>
</reference>
<comment type="catalytic activity">
    <reaction evidence="4">
        <text>L-alanine = D-alanine</text>
        <dbReference type="Rhea" id="RHEA:20249"/>
        <dbReference type="ChEBI" id="CHEBI:57416"/>
        <dbReference type="ChEBI" id="CHEBI:57972"/>
        <dbReference type="EC" id="5.1.1.1"/>
    </reaction>
</comment>
<dbReference type="CDD" id="cd00430">
    <property type="entry name" value="PLPDE_III_AR"/>
    <property type="match status" value="1"/>
</dbReference>
<reference evidence="8" key="1">
    <citation type="submission" date="2020-10" db="EMBL/GenBank/DDBJ databases">
        <authorList>
            <person name="Gilroy R."/>
        </authorList>
    </citation>
    <scope>NUCLEOTIDE SEQUENCE</scope>
    <source>
        <strain evidence="8">CHK197-8231</strain>
    </source>
</reference>
<accession>A0A9D1HUY8</accession>
<dbReference type="EMBL" id="DVML01000032">
    <property type="protein sequence ID" value="HIU23021.1"/>
    <property type="molecule type" value="Genomic_DNA"/>
</dbReference>
<dbReference type="GO" id="GO:0030632">
    <property type="term" value="P:D-alanine biosynthetic process"/>
    <property type="evidence" value="ECO:0007669"/>
    <property type="project" value="UniProtKB-UniRule"/>
</dbReference>
<dbReference type="InterPro" id="IPR000821">
    <property type="entry name" value="Ala_racemase"/>
</dbReference>
<dbReference type="GO" id="GO:0008784">
    <property type="term" value="F:alanine racemase activity"/>
    <property type="evidence" value="ECO:0007669"/>
    <property type="project" value="UniProtKB-UniRule"/>
</dbReference>
<dbReference type="InterPro" id="IPR009006">
    <property type="entry name" value="Ala_racemase/Decarboxylase_C"/>
</dbReference>
<evidence type="ECO:0000256" key="3">
    <source>
        <dbReference type="ARBA" id="ARBA00023235"/>
    </source>
</evidence>
<comment type="pathway">
    <text evidence="4">Amino-acid biosynthesis; D-alanine biosynthesis; D-alanine from L-alanine: step 1/1.</text>
</comment>
<comment type="caution">
    <text evidence="8">The sequence shown here is derived from an EMBL/GenBank/DDBJ whole genome shotgun (WGS) entry which is preliminary data.</text>
</comment>
<dbReference type="AlphaFoldDB" id="A0A9D1HUY8"/>
<dbReference type="GO" id="GO:0009252">
    <property type="term" value="P:peptidoglycan biosynthetic process"/>
    <property type="evidence" value="ECO:0007669"/>
    <property type="project" value="TreeGrafter"/>
</dbReference>
<dbReference type="Gene3D" id="3.20.20.10">
    <property type="entry name" value="Alanine racemase"/>
    <property type="match status" value="1"/>
</dbReference>
<dbReference type="SMART" id="SM01005">
    <property type="entry name" value="Ala_racemase_C"/>
    <property type="match status" value="1"/>
</dbReference>
<dbReference type="SUPFAM" id="SSF51419">
    <property type="entry name" value="PLP-binding barrel"/>
    <property type="match status" value="1"/>
</dbReference>
<dbReference type="GO" id="GO:0005829">
    <property type="term" value="C:cytosol"/>
    <property type="evidence" value="ECO:0007669"/>
    <property type="project" value="TreeGrafter"/>
</dbReference>
<evidence type="ECO:0000313" key="9">
    <source>
        <dbReference type="Proteomes" id="UP000824087"/>
    </source>
</evidence>
<dbReference type="InterPro" id="IPR011079">
    <property type="entry name" value="Ala_racemase_C"/>
</dbReference>
<dbReference type="GO" id="GO:0030170">
    <property type="term" value="F:pyridoxal phosphate binding"/>
    <property type="evidence" value="ECO:0007669"/>
    <property type="project" value="UniProtKB-UniRule"/>
</dbReference>
<dbReference type="Pfam" id="PF00842">
    <property type="entry name" value="Ala_racemase_C"/>
    <property type="match status" value="1"/>
</dbReference>
<evidence type="ECO:0000256" key="1">
    <source>
        <dbReference type="ARBA" id="ARBA00001933"/>
    </source>
</evidence>
<comment type="function">
    <text evidence="4">Catalyzes the interconversion of L-alanine and D-alanine. May also act on other amino acids.</text>
</comment>
<evidence type="ECO:0000256" key="5">
    <source>
        <dbReference type="PIRSR" id="PIRSR600821-50"/>
    </source>
</evidence>
<dbReference type="InterPro" id="IPR001608">
    <property type="entry name" value="Ala_racemase_N"/>
</dbReference>
<dbReference type="NCBIfam" id="TIGR00492">
    <property type="entry name" value="alr"/>
    <property type="match status" value="1"/>
</dbReference>
<dbReference type="PANTHER" id="PTHR30511:SF0">
    <property type="entry name" value="ALANINE RACEMASE, CATABOLIC-RELATED"/>
    <property type="match status" value="1"/>
</dbReference>
<evidence type="ECO:0000256" key="6">
    <source>
        <dbReference type="PIRSR" id="PIRSR600821-52"/>
    </source>
</evidence>
<dbReference type="HAMAP" id="MF_01201">
    <property type="entry name" value="Ala_racemase"/>
    <property type="match status" value="1"/>
</dbReference>
<dbReference type="PRINTS" id="PR00992">
    <property type="entry name" value="ALARACEMASE"/>
</dbReference>
<gene>
    <name evidence="8" type="primary">alr</name>
    <name evidence="8" type="ORF">IAD49_05510</name>
</gene>
<feature type="active site" description="Proton acceptor; specific for D-alanine" evidence="4">
    <location>
        <position position="38"/>
    </location>
</feature>
<dbReference type="SUPFAM" id="SSF50621">
    <property type="entry name" value="Alanine racemase C-terminal domain-like"/>
    <property type="match status" value="1"/>
</dbReference>
<dbReference type="Gene3D" id="2.40.37.10">
    <property type="entry name" value="Lyase, Ornithine Decarboxylase, Chain A, domain 1"/>
    <property type="match status" value="1"/>
</dbReference>
<feature type="binding site" evidence="4 6">
    <location>
        <position position="302"/>
    </location>
    <ligand>
        <name>substrate</name>
    </ligand>
</feature>
<feature type="active site" description="Proton acceptor; specific for L-alanine" evidence="4">
    <location>
        <position position="255"/>
    </location>
</feature>
<name>A0A9D1HUY8_9BACT</name>
<evidence type="ECO:0000256" key="4">
    <source>
        <dbReference type="HAMAP-Rule" id="MF_01201"/>
    </source>
</evidence>
<keyword evidence="3 4" id="KW-0413">Isomerase</keyword>
<dbReference type="Proteomes" id="UP000824087">
    <property type="component" value="Unassembled WGS sequence"/>
</dbReference>
<feature type="binding site" evidence="4 6">
    <location>
        <position position="133"/>
    </location>
    <ligand>
        <name>substrate</name>
    </ligand>
</feature>
<protein>
    <recommendedName>
        <fullName evidence="4">Alanine racemase</fullName>
        <ecNumber evidence="4">5.1.1.1</ecNumber>
    </recommendedName>
</protein>
<evidence type="ECO:0000313" key="8">
    <source>
        <dbReference type="EMBL" id="HIU23021.1"/>
    </source>
</evidence>
<dbReference type="PANTHER" id="PTHR30511">
    <property type="entry name" value="ALANINE RACEMASE"/>
    <property type="match status" value="1"/>
</dbReference>
<evidence type="ECO:0000256" key="2">
    <source>
        <dbReference type="ARBA" id="ARBA00022898"/>
    </source>
</evidence>
<comment type="cofactor">
    <cofactor evidence="1 4 5">
        <name>pyridoxal 5'-phosphate</name>
        <dbReference type="ChEBI" id="CHEBI:597326"/>
    </cofactor>
</comment>
<sequence>MENYRGTYVKVNLSNIRENVEKLVKKYNDYDYYFGVVKADSYSHYDIRVIKNIIAGGCNYLAVSSLEEALTIREEIKDIPILCLGVIHPNYLSICRREKITITIPSLEYFETILPTNLEGISMHLKIDTGMNRLGIKTREEMNHIWQKIKERGLHLEGIYTHIYKASDGKTTKKQLETFQSITKEIDLSKIPIVHIAQSETLTRYPHIPHTNGCRLGLIMYGFSENSFLQLKSTFSLHSRVISLKNLKKGETVGYDATYKAKGEEKIAVVAIGYADGVIRANKGRMVYINGIPYPIVGNICMDMLMVKVDRKVKLYDTVDILKDNYHIRQVAEHLKTIPYEVICTVGKRVPRIYIEANEKQK</sequence>
<comment type="similarity">
    <text evidence="4">Belongs to the alanine racemase family.</text>
</comment>